<name>A0AA38GZH5_TAXCH</name>
<reference evidence="2 3" key="1">
    <citation type="journal article" date="2021" name="Nat. Plants">
        <title>The Taxus genome provides insights into paclitaxel biosynthesis.</title>
        <authorList>
            <person name="Xiong X."/>
            <person name="Gou J."/>
            <person name="Liao Q."/>
            <person name="Li Y."/>
            <person name="Zhou Q."/>
            <person name="Bi G."/>
            <person name="Li C."/>
            <person name="Du R."/>
            <person name="Wang X."/>
            <person name="Sun T."/>
            <person name="Guo L."/>
            <person name="Liang H."/>
            <person name="Lu P."/>
            <person name="Wu Y."/>
            <person name="Zhang Z."/>
            <person name="Ro D.K."/>
            <person name="Shang Y."/>
            <person name="Huang S."/>
            <person name="Yan J."/>
        </authorList>
    </citation>
    <scope>NUCLEOTIDE SEQUENCE [LARGE SCALE GENOMIC DNA]</scope>
    <source>
        <strain evidence="2">Ta-2019</strain>
    </source>
</reference>
<feature type="compositionally biased region" description="Polar residues" evidence="1">
    <location>
        <begin position="1"/>
        <end position="13"/>
    </location>
</feature>
<protein>
    <submittedName>
        <fullName evidence="2">Uncharacterized protein</fullName>
    </submittedName>
</protein>
<dbReference type="Proteomes" id="UP000824469">
    <property type="component" value="Unassembled WGS sequence"/>
</dbReference>
<feature type="non-terminal residue" evidence="2">
    <location>
        <position position="1"/>
    </location>
</feature>
<evidence type="ECO:0000313" key="3">
    <source>
        <dbReference type="Proteomes" id="UP000824469"/>
    </source>
</evidence>
<evidence type="ECO:0000313" key="2">
    <source>
        <dbReference type="EMBL" id="KAH9331542.1"/>
    </source>
</evidence>
<gene>
    <name evidence="2" type="ORF">KI387_003650</name>
</gene>
<comment type="caution">
    <text evidence="2">The sequence shown here is derived from an EMBL/GenBank/DDBJ whole genome shotgun (WGS) entry which is preliminary data.</text>
</comment>
<dbReference type="AlphaFoldDB" id="A0AA38GZH5"/>
<sequence>STSTCRESINGQNHESEEKDGICQLKGNKIPKGLVSLERLFDRHDRFVKKKRRDGPDSSPETEPVNIGSEAHPQF</sequence>
<keyword evidence="3" id="KW-1185">Reference proteome</keyword>
<proteinExistence type="predicted"/>
<organism evidence="2 3">
    <name type="scientific">Taxus chinensis</name>
    <name type="common">Chinese yew</name>
    <name type="synonym">Taxus wallichiana var. chinensis</name>
    <dbReference type="NCBI Taxonomy" id="29808"/>
    <lineage>
        <taxon>Eukaryota</taxon>
        <taxon>Viridiplantae</taxon>
        <taxon>Streptophyta</taxon>
        <taxon>Embryophyta</taxon>
        <taxon>Tracheophyta</taxon>
        <taxon>Spermatophyta</taxon>
        <taxon>Pinopsida</taxon>
        <taxon>Pinidae</taxon>
        <taxon>Conifers II</taxon>
        <taxon>Cupressales</taxon>
        <taxon>Taxaceae</taxon>
        <taxon>Taxus</taxon>
    </lineage>
</organism>
<evidence type="ECO:0000256" key="1">
    <source>
        <dbReference type="SAM" id="MobiDB-lite"/>
    </source>
</evidence>
<accession>A0AA38GZH5</accession>
<feature type="region of interest" description="Disordered" evidence="1">
    <location>
        <begin position="45"/>
        <end position="75"/>
    </location>
</feature>
<feature type="region of interest" description="Disordered" evidence="1">
    <location>
        <begin position="1"/>
        <end position="24"/>
    </location>
</feature>
<dbReference type="EMBL" id="JAHRHJ020000001">
    <property type="protein sequence ID" value="KAH9331542.1"/>
    <property type="molecule type" value="Genomic_DNA"/>
</dbReference>
<feature type="non-terminal residue" evidence="2">
    <location>
        <position position="75"/>
    </location>
</feature>